<keyword evidence="4" id="KW-0411">Iron-sulfur</keyword>
<proteinExistence type="predicted"/>
<sequence length="527" mass="59351">MRATSIGHAGILIETRFGSITCDPWFDPAFFGSWFVFPRNDRLDPELQHRIEHPDYLYISHIHGDHLDETWLPHHVSRDTTVLLPGYPTRELERRLRDMGFTRFVRTTDGEEVQLNGDLRIAIHVEVSITDGPGGDSALVVSDGVSRLVNQNDCRTNNLDALRAHGPVDLHWIQYSGAIWYPMVYDETPERMRELVDLKVESQLTRAMRYVEAVDARAVVPSAGPPAFLDPELFGLNMIDGDELSIFPDQRVFLDRLAGDGHIGVLAIPGTAIDVEPDGFRVTHPMSDDDVAAIFDHKREYLEAYQADYLPWLADLKAGWTAHTDDLLATVTAWWEPLLAMAPTLRAGVGANVLLRAGDLDILIDFPNGQVREHAGEPYEFCFVIQRELVETVVAQRAVDWSNSLFLSARFRAWRAGPYNEYVYNFFKSLSVERMRRTEAEALRKADPDRGGLAGEEIRIGDHVCERLCPHRQADLAVFGEIDGDHLVCTLHGWKFDLETGECLNATNRKLRIRRADAADAADATTG</sequence>
<dbReference type="SUPFAM" id="SSF56281">
    <property type="entry name" value="Metallo-hydrolase/oxidoreductase"/>
    <property type="match status" value="1"/>
</dbReference>
<evidence type="ECO:0000313" key="6">
    <source>
        <dbReference type="EMBL" id="CAB4589803.1"/>
    </source>
</evidence>
<dbReference type="InterPro" id="IPR036922">
    <property type="entry name" value="Rieske_2Fe-2S_sf"/>
</dbReference>
<dbReference type="InterPro" id="IPR057330">
    <property type="entry name" value="SCP2_Rv3818"/>
</dbReference>
<evidence type="ECO:0000259" key="5">
    <source>
        <dbReference type="PROSITE" id="PS51296"/>
    </source>
</evidence>
<dbReference type="SUPFAM" id="SSF50022">
    <property type="entry name" value="ISP domain"/>
    <property type="match status" value="1"/>
</dbReference>
<keyword evidence="2" id="KW-0479">Metal-binding</keyword>
<dbReference type="InterPro" id="IPR017941">
    <property type="entry name" value="Rieske_2Fe-2S"/>
</dbReference>
<dbReference type="GO" id="GO:0046872">
    <property type="term" value="F:metal ion binding"/>
    <property type="evidence" value="ECO:0007669"/>
    <property type="project" value="UniProtKB-KW"/>
</dbReference>
<evidence type="ECO:0000256" key="1">
    <source>
        <dbReference type="ARBA" id="ARBA00022714"/>
    </source>
</evidence>
<keyword evidence="3" id="KW-0408">Iron</keyword>
<dbReference type="Gene3D" id="3.60.15.10">
    <property type="entry name" value="Ribonuclease Z/Hydroxyacylglutathione hydrolase-like"/>
    <property type="match status" value="1"/>
</dbReference>
<organism evidence="6">
    <name type="scientific">freshwater metagenome</name>
    <dbReference type="NCBI Taxonomy" id="449393"/>
    <lineage>
        <taxon>unclassified sequences</taxon>
        <taxon>metagenomes</taxon>
        <taxon>ecological metagenomes</taxon>
    </lineage>
</organism>
<accession>A0A6J6FS52</accession>
<gene>
    <name evidence="6" type="ORF">UFOPK1493_03680</name>
</gene>
<feature type="domain" description="Rieske" evidence="5">
    <location>
        <begin position="435"/>
        <end position="525"/>
    </location>
</feature>
<dbReference type="PANTHER" id="PTHR43546">
    <property type="entry name" value="UPF0173 METAL-DEPENDENT HYDROLASE MJ1163-RELATED"/>
    <property type="match status" value="1"/>
</dbReference>
<dbReference type="CDD" id="cd03467">
    <property type="entry name" value="Rieske"/>
    <property type="match status" value="1"/>
</dbReference>
<dbReference type="Gene3D" id="2.102.10.10">
    <property type="entry name" value="Rieske [2Fe-2S] iron-sulphur domain"/>
    <property type="match status" value="1"/>
</dbReference>
<dbReference type="PANTHER" id="PTHR43546:SF4">
    <property type="entry name" value="UPF0282 PROTEIN MJ1629"/>
    <property type="match status" value="1"/>
</dbReference>
<keyword evidence="1" id="KW-0001">2Fe-2S</keyword>
<dbReference type="Pfam" id="PF25451">
    <property type="entry name" value="SCP2_Rv3818"/>
    <property type="match status" value="1"/>
</dbReference>
<name>A0A6J6FS52_9ZZZZ</name>
<evidence type="ECO:0000256" key="2">
    <source>
        <dbReference type="ARBA" id="ARBA00022723"/>
    </source>
</evidence>
<dbReference type="InterPro" id="IPR050114">
    <property type="entry name" value="UPF0173_UPF0282_UlaG_hydrolase"/>
</dbReference>
<dbReference type="PROSITE" id="PS51296">
    <property type="entry name" value="RIESKE"/>
    <property type="match status" value="1"/>
</dbReference>
<reference evidence="6" key="1">
    <citation type="submission" date="2020-05" db="EMBL/GenBank/DDBJ databases">
        <authorList>
            <person name="Chiriac C."/>
            <person name="Salcher M."/>
            <person name="Ghai R."/>
            <person name="Kavagutti S V."/>
        </authorList>
    </citation>
    <scope>NUCLEOTIDE SEQUENCE</scope>
</reference>
<evidence type="ECO:0000256" key="4">
    <source>
        <dbReference type="ARBA" id="ARBA00023014"/>
    </source>
</evidence>
<dbReference type="EMBL" id="CAEZSR010000221">
    <property type="protein sequence ID" value="CAB4589803.1"/>
    <property type="molecule type" value="Genomic_DNA"/>
</dbReference>
<evidence type="ECO:0000256" key="3">
    <source>
        <dbReference type="ARBA" id="ARBA00023004"/>
    </source>
</evidence>
<dbReference type="InterPro" id="IPR036866">
    <property type="entry name" value="RibonucZ/Hydroxyglut_hydro"/>
</dbReference>
<protein>
    <submittedName>
        <fullName evidence="6">Unannotated protein</fullName>
    </submittedName>
</protein>
<dbReference type="Pfam" id="PF00355">
    <property type="entry name" value="Rieske"/>
    <property type="match status" value="1"/>
</dbReference>
<dbReference type="GO" id="GO:0051537">
    <property type="term" value="F:2 iron, 2 sulfur cluster binding"/>
    <property type="evidence" value="ECO:0007669"/>
    <property type="project" value="UniProtKB-KW"/>
</dbReference>
<dbReference type="AlphaFoldDB" id="A0A6J6FS52"/>